<dbReference type="Proteomes" id="UP000289738">
    <property type="component" value="Chromosome A09"/>
</dbReference>
<sequence>MGLEGDHRDQLVVTGKVDAVCLARVLRQKFKCVNLMNVQELKEKDENKCRQHNNNCVCYYTTTPSAPPSAPYCYYPVYYNCDSSPNNCSIM</sequence>
<keyword evidence="2" id="KW-1185">Reference proteome</keyword>
<organism evidence="1 2">
    <name type="scientific">Arachis hypogaea</name>
    <name type="common">Peanut</name>
    <dbReference type="NCBI Taxonomy" id="3818"/>
    <lineage>
        <taxon>Eukaryota</taxon>
        <taxon>Viridiplantae</taxon>
        <taxon>Streptophyta</taxon>
        <taxon>Embryophyta</taxon>
        <taxon>Tracheophyta</taxon>
        <taxon>Spermatophyta</taxon>
        <taxon>Magnoliopsida</taxon>
        <taxon>eudicotyledons</taxon>
        <taxon>Gunneridae</taxon>
        <taxon>Pentapetalae</taxon>
        <taxon>rosids</taxon>
        <taxon>fabids</taxon>
        <taxon>Fabales</taxon>
        <taxon>Fabaceae</taxon>
        <taxon>Papilionoideae</taxon>
        <taxon>50 kb inversion clade</taxon>
        <taxon>dalbergioids sensu lato</taxon>
        <taxon>Dalbergieae</taxon>
        <taxon>Pterocarpus clade</taxon>
        <taxon>Arachis</taxon>
    </lineage>
</organism>
<evidence type="ECO:0000313" key="1">
    <source>
        <dbReference type="EMBL" id="RYR38547.1"/>
    </source>
</evidence>
<evidence type="ECO:0000313" key="2">
    <source>
        <dbReference type="Proteomes" id="UP000289738"/>
    </source>
</evidence>
<dbReference type="InterPro" id="IPR042885">
    <property type="entry name" value="HIPP47/16"/>
</dbReference>
<reference evidence="1 2" key="1">
    <citation type="submission" date="2019-01" db="EMBL/GenBank/DDBJ databases">
        <title>Sequencing of cultivated peanut Arachis hypogaea provides insights into genome evolution and oil improvement.</title>
        <authorList>
            <person name="Chen X."/>
        </authorList>
    </citation>
    <scope>NUCLEOTIDE SEQUENCE [LARGE SCALE GENOMIC DNA]</scope>
    <source>
        <strain evidence="2">cv. Fuhuasheng</strain>
        <tissue evidence="1">Leaves</tissue>
    </source>
</reference>
<evidence type="ECO:0008006" key="3">
    <source>
        <dbReference type="Google" id="ProtNLM"/>
    </source>
</evidence>
<comment type="caution">
    <text evidence="1">The sequence shown here is derived from an EMBL/GenBank/DDBJ whole genome shotgun (WGS) entry which is preliminary data.</text>
</comment>
<dbReference type="AlphaFoldDB" id="A0A445BIP8"/>
<protein>
    <recommendedName>
        <fullName evidence="3">HMA domain-containing protein</fullName>
    </recommendedName>
</protein>
<proteinExistence type="predicted"/>
<dbReference type="PANTHER" id="PTHR46932:SF12">
    <property type="entry name" value="HEAVY METAL-ASSOCIATED ISOPRENYLATED PLANT PROTEIN 47"/>
    <property type="match status" value="1"/>
</dbReference>
<dbReference type="Gene3D" id="3.30.70.100">
    <property type="match status" value="1"/>
</dbReference>
<name>A0A445BIP8_ARAHY</name>
<dbReference type="EMBL" id="SDMP01000009">
    <property type="protein sequence ID" value="RYR38547.1"/>
    <property type="molecule type" value="Genomic_DNA"/>
</dbReference>
<gene>
    <name evidence="1" type="ORF">Ahy_A09g043596</name>
</gene>
<dbReference type="PANTHER" id="PTHR46932">
    <property type="entry name" value="HEAVY METAL-ASSOCIATED ISOPRENYLATED PLANT PROTEIN 47"/>
    <property type="match status" value="1"/>
</dbReference>
<accession>A0A445BIP8</accession>